<protein>
    <submittedName>
        <fullName evidence="1">Haloacid dehalogenase-like hydrolase</fullName>
    </submittedName>
</protein>
<keyword evidence="1" id="KW-0378">Hydrolase</keyword>
<evidence type="ECO:0000313" key="1">
    <source>
        <dbReference type="EMBL" id="KDE39824.1"/>
    </source>
</evidence>
<dbReference type="PATRIC" id="fig|267850.7.peg.1440"/>
<gene>
    <name evidence="1" type="ORF">ADINL_1461</name>
</gene>
<dbReference type="GO" id="GO:0016791">
    <property type="term" value="F:phosphatase activity"/>
    <property type="evidence" value="ECO:0007669"/>
    <property type="project" value="TreeGrafter"/>
</dbReference>
<dbReference type="SUPFAM" id="SSF56784">
    <property type="entry name" value="HAD-like"/>
    <property type="match status" value="1"/>
</dbReference>
<dbReference type="PANTHER" id="PTHR10000:SF8">
    <property type="entry name" value="HAD SUPERFAMILY HYDROLASE-LIKE, TYPE 3"/>
    <property type="match status" value="1"/>
</dbReference>
<dbReference type="NCBIfam" id="TIGR01484">
    <property type="entry name" value="HAD-SF-IIB"/>
    <property type="match status" value="1"/>
</dbReference>
<dbReference type="EMBL" id="JMSZ01000021">
    <property type="protein sequence ID" value="KDE39824.1"/>
    <property type="molecule type" value="Genomic_DNA"/>
</dbReference>
<dbReference type="Proteomes" id="UP000027318">
    <property type="component" value="Unassembled WGS sequence"/>
</dbReference>
<dbReference type="OrthoDB" id="5292903at2"/>
<organism evidence="1 2">
    <name type="scientific">Nitrincola lacisaponensis</name>
    <dbReference type="NCBI Taxonomy" id="267850"/>
    <lineage>
        <taxon>Bacteria</taxon>
        <taxon>Pseudomonadati</taxon>
        <taxon>Pseudomonadota</taxon>
        <taxon>Gammaproteobacteria</taxon>
        <taxon>Oceanospirillales</taxon>
        <taxon>Oceanospirillaceae</taxon>
        <taxon>Nitrincola</taxon>
    </lineage>
</organism>
<dbReference type="AlphaFoldDB" id="A0A063Y2B7"/>
<dbReference type="GO" id="GO:0005829">
    <property type="term" value="C:cytosol"/>
    <property type="evidence" value="ECO:0007669"/>
    <property type="project" value="TreeGrafter"/>
</dbReference>
<dbReference type="Gene3D" id="3.90.1070.10">
    <property type="match status" value="1"/>
</dbReference>
<dbReference type="GO" id="GO:0000287">
    <property type="term" value="F:magnesium ion binding"/>
    <property type="evidence" value="ECO:0007669"/>
    <property type="project" value="TreeGrafter"/>
</dbReference>
<dbReference type="InterPro" id="IPR006379">
    <property type="entry name" value="HAD-SF_hydro_IIB"/>
</dbReference>
<comment type="caution">
    <text evidence="1">The sequence shown here is derived from an EMBL/GenBank/DDBJ whole genome shotgun (WGS) entry which is preliminary data.</text>
</comment>
<dbReference type="InterPro" id="IPR023214">
    <property type="entry name" value="HAD_sf"/>
</dbReference>
<dbReference type="Pfam" id="PF08282">
    <property type="entry name" value="Hydrolase_3"/>
    <property type="match status" value="2"/>
</dbReference>
<dbReference type="Gene3D" id="3.40.50.1000">
    <property type="entry name" value="HAD superfamily/HAD-like"/>
    <property type="match status" value="1"/>
</dbReference>
<evidence type="ECO:0000313" key="2">
    <source>
        <dbReference type="Proteomes" id="UP000027318"/>
    </source>
</evidence>
<dbReference type="InterPro" id="IPR036412">
    <property type="entry name" value="HAD-like_sf"/>
</dbReference>
<dbReference type="RefSeq" id="WP_051632636.1">
    <property type="nucleotide sequence ID" value="NZ_JMSZ01000021.1"/>
</dbReference>
<dbReference type="PANTHER" id="PTHR10000">
    <property type="entry name" value="PHOSPHOSERINE PHOSPHATASE"/>
    <property type="match status" value="1"/>
</dbReference>
<sequence>MTHLNLFEAEFALPLPDSLMHQVRYLFTDVDDTLTWQGKLPSQTLQALEQLAEAGIQVIPVTGACAGWCDCMVRTWPVAAVIGENGAFWMQKNGQGRIDTHYRLEEPERSEQYQALRQIQQQLLEHFPFARATADQRYRETDIAFDIRQQHQNTAEEIEQLRQALQTSGLHARVSSIHINAWHGDYDKASTALAWLSDQGVPEQDWLHKTAFIGDSANDAAMFEHFRLTFGVANIRHCLDSLPRPPKYITRQEGGFGFIEVAERLLT</sequence>
<reference evidence="1 2" key="1">
    <citation type="journal article" date="2005" name="Int. J. Syst. Evol. Microbiol.">
        <title>Nitrincola lacisaponensis gen. nov., sp. nov., a novel alkaliphilic bacterium isolated from an alkaline, saline lake.</title>
        <authorList>
            <person name="Dimitriu P.A."/>
            <person name="Shukla S.K."/>
            <person name="Conradt J."/>
            <person name="Marquez M.C."/>
            <person name="Ventosa A."/>
            <person name="Maglia A."/>
            <person name="Peyton B.M."/>
            <person name="Pinkart H.C."/>
            <person name="Mormile M.R."/>
        </authorList>
    </citation>
    <scope>NUCLEOTIDE SEQUENCE [LARGE SCALE GENOMIC DNA]</scope>
    <source>
        <strain evidence="1 2">4CA</strain>
    </source>
</reference>
<name>A0A063Y2B7_9GAMM</name>
<keyword evidence="2" id="KW-1185">Reference proteome</keyword>
<proteinExistence type="predicted"/>
<dbReference type="STRING" id="267850.ADINL_1461"/>
<accession>A0A063Y2B7</accession>